<reference evidence="2" key="1">
    <citation type="journal article" date="2020" name="mSystems">
        <title>Genome- and Community-Level Interaction Insights into Carbon Utilization and Element Cycling Functions of Hydrothermarchaeota in Hydrothermal Sediment.</title>
        <authorList>
            <person name="Zhou Z."/>
            <person name="Liu Y."/>
            <person name="Xu W."/>
            <person name="Pan J."/>
            <person name="Luo Z.H."/>
            <person name="Li M."/>
        </authorList>
    </citation>
    <scope>NUCLEOTIDE SEQUENCE [LARGE SCALE GENOMIC DNA]</scope>
    <source>
        <strain evidence="2">SpSt-769</strain>
    </source>
</reference>
<evidence type="ECO:0000259" key="1">
    <source>
        <dbReference type="Pfam" id="PF12225"/>
    </source>
</evidence>
<evidence type="ECO:0000313" key="2">
    <source>
        <dbReference type="EMBL" id="HGH60437.1"/>
    </source>
</evidence>
<dbReference type="Pfam" id="PF12225">
    <property type="entry name" value="DUF5981"/>
    <property type="match status" value="1"/>
</dbReference>
<sequence length="222" mass="24461">MIVAEIKDIEEIRRMIDRYDSILVVGCDSCVAECAAGGYRETMLLSAALKLAYQKEGKQPTITEACIDRQCVDDFIRRIADMVPEHDAILSLGCGAGVQALARTYFDKPVIPALNTLFIGETEARGVWQENCLACGNCKLGYFGAVCPVARCSKKLMNGPCGGSRDGRCEVDPEIPCGWDMIIRRLTALGELDRLKEYVPPVDWSTSHAGGPRRIVREDQRS</sequence>
<comment type="caution">
    <text evidence="2">The sequence shown here is derived from an EMBL/GenBank/DDBJ whole genome shotgun (WGS) entry which is preliminary data.</text>
</comment>
<dbReference type="InterPro" id="IPR022026">
    <property type="entry name" value="DUF5981"/>
</dbReference>
<accession>A0A7C4EWE1</accession>
<dbReference type="PANTHER" id="PTHR38755">
    <property type="entry name" value="5,10-METHYLENETETRAHYDROFOLATE REDUCTASE"/>
    <property type="match status" value="1"/>
</dbReference>
<name>A0A7C4EWE1_9BACT</name>
<gene>
    <name evidence="2" type="ORF">ENV54_03960</name>
</gene>
<feature type="domain" description="Methylene-tetrahydrofolate reductase C-terminal-like" evidence="1">
    <location>
        <begin position="111"/>
        <end position="205"/>
    </location>
</feature>
<dbReference type="AlphaFoldDB" id="A0A7C4EWE1"/>
<proteinExistence type="predicted"/>
<protein>
    <recommendedName>
        <fullName evidence="1">Methylene-tetrahydrofolate reductase C-terminal-like domain-containing protein</fullName>
    </recommendedName>
</protein>
<organism evidence="2">
    <name type="scientific">Desulfomonile tiedjei</name>
    <dbReference type="NCBI Taxonomy" id="2358"/>
    <lineage>
        <taxon>Bacteria</taxon>
        <taxon>Pseudomonadati</taxon>
        <taxon>Thermodesulfobacteriota</taxon>
        <taxon>Desulfomonilia</taxon>
        <taxon>Desulfomonilales</taxon>
        <taxon>Desulfomonilaceae</taxon>
        <taxon>Desulfomonile</taxon>
    </lineage>
</organism>
<dbReference type="EMBL" id="DTGT01000123">
    <property type="protein sequence ID" value="HGH60437.1"/>
    <property type="molecule type" value="Genomic_DNA"/>
</dbReference>
<dbReference type="PANTHER" id="PTHR38755:SF1">
    <property type="entry name" value="METHYLENE-TETRAHYDROFOLATE REDUCTASE C-TERMINAL DOMAIN-CONTAINING PROTEIN"/>
    <property type="match status" value="1"/>
</dbReference>